<dbReference type="EMBL" id="VCKW01000222">
    <property type="protein sequence ID" value="TMQ91285.1"/>
    <property type="molecule type" value="Genomic_DNA"/>
</dbReference>
<dbReference type="OrthoDB" id="3245799at2"/>
<dbReference type="RefSeq" id="WP_138648878.1">
    <property type="nucleotide sequence ID" value="NZ_VCKW01000222.1"/>
</dbReference>
<dbReference type="AlphaFoldDB" id="A0A5C4J362"/>
<feature type="compositionally biased region" description="Low complexity" evidence="1">
    <location>
        <begin position="258"/>
        <end position="302"/>
    </location>
</feature>
<evidence type="ECO:0000313" key="3">
    <source>
        <dbReference type="Proteomes" id="UP000309174"/>
    </source>
</evidence>
<gene>
    <name evidence="2" type="ORF">ETD83_31655</name>
</gene>
<accession>A0A5C4J362</accession>
<name>A0A5C4J362_9ACTN</name>
<feature type="region of interest" description="Disordered" evidence="1">
    <location>
        <begin position="238"/>
        <end position="315"/>
    </location>
</feature>
<evidence type="ECO:0000256" key="1">
    <source>
        <dbReference type="SAM" id="MobiDB-lite"/>
    </source>
</evidence>
<reference evidence="2 3" key="1">
    <citation type="submission" date="2019-05" db="EMBL/GenBank/DDBJ databases">
        <title>Draft genome sequence of Actinomadura sp. 14C53.</title>
        <authorList>
            <person name="Saricaoglu S."/>
            <person name="Isik K."/>
        </authorList>
    </citation>
    <scope>NUCLEOTIDE SEQUENCE [LARGE SCALE GENOMIC DNA]</scope>
    <source>
        <strain evidence="2 3">14C53</strain>
    </source>
</reference>
<evidence type="ECO:0000313" key="2">
    <source>
        <dbReference type="EMBL" id="TMQ91285.1"/>
    </source>
</evidence>
<dbReference type="Proteomes" id="UP000309174">
    <property type="component" value="Unassembled WGS sequence"/>
</dbReference>
<keyword evidence="3" id="KW-1185">Reference proteome</keyword>
<comment type="caution">
    <text evidence="2">The sequence shown here is derived from an EMBL/GenBank/DDBJ whole genome shotgun (WGS) entry which is preliminary data.</text>
</comment>
<sequence>MSAWDDVQKAIRSGALERTVRLVSELDEPGRRAVAKELPGALKKLRAASEFGFLDPKVVQAFLLAGAGTISGAAAAAGWLSRADLRPWWDKDEYCPILCDLTSIRPDEWRAEVAHRVAARLRTSEQNWAYWHIAAALGRSAGAAPASDGFVVGWVTEGGRPRGLAEDPFLDALVPRLFEVDGVGAALAFDQARPQWDESRKGAWASALADLAKAGRLDRTTLLDGCVSRFLRARCCSGRRRSSSGPRSPGSTGPPAPAAGSTRRCAPSRPSSPQRRSTCGNGPSRSRPGMPARRAAPSAPRSGTPPPISRPICAG</sequence>
<proteinExistence type="predicted"/>
<organism evidence="2 3">
    <name type="scientific">Actinomadura soli</name>
    <dbReference type="NCBI Taxonomy" id="2508997"/>
    <lineage>
        <taxon>Bacteria</taxon>
        <taxon>Bacillati</taxon>
        <taxon>Actinomycetota</taxon>
        <taxon>Actinomycetes</taxon>
        <taxon>Streptosporangiales</taxon>
        <taxon>Thermomonosporaceae</taxon>
        <taxon>Actinomadura</taxon>
    </lineage>
</organism>
<protein>
    <submittedName>
        <fullName evidence="2">Uncharacterized protein</fullName>
    </submittedName>
</protein>